<evidence type="ECO:0000313" key="2">
    <source>
        <dbReference type="EMBL" id="EEC19117.1"/>
    </source>
</evidence>
<protein>
    <submittedName>
        <fullName evidence="2 3">Secreted protein, putative</fullName>
    </submittedName>
</protein>
<dbReference type="InterPro" id="IPR036880">
    <property type="entry name" value="Kunitz_BPTI_sf"/>
</dbReference>
<dbReference type="Proteomes" id="UP000001555">
    <property type="component" value="Unassembled WGS sequence"/>
</dbReference>
<organism>
    <name type="scientific">Ixodes scapularis</name>
    <name type="common">Black-legged tick</name>
    <name type="synonym">Deer tick</name>
    <dbReference type="NCBI Taxonomy" id="6945"/>
    <lineage>
        <taxon>Eukaryota</taxon>
        <taxon>Metazoa</taxon>
        <taxon>Ecdysozoa</taxon>
        <taxon>Arthropoda</taxon>
        <taxon>Chelicerata</taxon>
        <taxon>Arachnida</taxon>
        <taxon>Acari</taxon>
        <taxon>Parasitiformes</taxon>
        <taxon>Ixodida</taxon>
        <taxon>Ixodoidea</taxon>
        <taxon>Ixodidae</taxon>
        <taxon>Ixodinae</taxon>
        <taxon>Ixodes</taxon>
    </lineage>
</organism>
<dbReference type="EMBL" id="ABJB010915912">
    <property type="status" value="NOT_ANNOTATED_CDS"/>
    <property type="molecule type" value="Genomic_DNA"/>
</dbReference>
<gene>
    <name evidence="2" type="ORF">IscW_ISCW015015</name>
</gene>
<evidence type="ECO:0000256" key="1">
    <source>
        <dbReference type="SAM" id="SignalP"/>
    </source>
</evidence>
<dbReference type="PaxDb" id="6945-B7QJU5"/>
<proteinExistence type="predicted"/>
<dbReference type="GO" id="GO:0004867">
    <property type="term" value="F:serine-type endopeptidase inhibitor activity"/>
    <property type="evidence" value="ECO:0007669"/>
    <property type="project" value="InterPro"/>
</dbReference>
<reference evidence="2 4" key="1">
    <citation type="submission" date="2008-03" db="EMBL/GenBank/DDBJ databases">
        <title>Annotation of Ixodes scapularis.</title>
        <authorList>
            <consortium name="Ixodes scapularis Genome Project Consortium"/>
            <person name="Caler E."/>
            <person name="Hannick L.I."/>
            <person name="Bidwell S."/>
            <person name="Joardar V."/>
            <person name="Thiagarajan M."/>
            <person name="Amedeo P."/>
            <person name="Galinsky K.J."/>
            <person name="Schobel S."/>
            <person name="Inman J."/>
            <person name="Hostetler J."/>
            <person name="Miller J."/>
            <person name="Hammond M."/>
            <person name="Megy K."/>
            <person name="Lawson D."/>
            <person name="Kodira C."/>
            <person name="Sutton G."/>
            <person name="Meyer J."/>
            <person name="Hill C.A."/>
            <person name="Birren B."/>
            <person name="Nene V."/>
            <person name="Collins F."/>
            <person name="Alarcon-Chaidez F."/>
            <person name="Wikel S."/>
            <person name="Strausberg R."/>
        </authorList>
    </citation>
    <scope>NUCLEOTIDE SEQUENCE [LARGE SCALE GENOMIC DNA]</scope>
    <source>
        <strain evidence="4">Wikel</strain>
        <strain evidence="2">Wikel colony</strain>
    </source>
</reference>
<dbReference type="EMBL" id="DS954637">
    <property type="protein sequence ID" value="EEC19117.1"/>
    <property type="molecule type" value="Genomic_DNA"/>
</dbReference>
<name>B7QJU5_IXOSC</name>
<evidence type="ECO:0000313" key="4">
    <source>
        <dbReference type="Proteomes" id="UP000001555"/>
    </source>
</evidence>
<feature type="chain" id="PRO_5010827027" evidence="1">
    <location>
        <begin position="18"/>
        <end position="81"/>
    </location>
</feature>
<dbReference type="EMBL" id="ABJB011134046">
    <property type="status" value="NOT_ANNOTATED_CDS"/>
    <property type="molecule type" value="Genomic_DNA"/>
</dbReference>
<evidence type="ECO:0000313" key="3">
    <source>
        <dbReference type="EnsemblMetazoa" id="ISCW015015-PA"/>
    </source>
</evidence>
<reference evidence="3" key="2">
    <citation type="submission" date="2020-05" db="UniProtKB">
        <authorList>
            <consortium name="EnsemblMetazoa"/>
        </authorList>
    </citation>
    <scope>IDENTIFICATION</scope>
    <source>
        <strain evidence="3">wikel</strain>
    </source>
</reference>
<keyword evidence="4" id="KW-1185">Reference proteome</keyword>
<keyword evidence="1" id="KW-0732">Signal</keyword>
<feature type="signal peptide" evidence="1">
    <location>
        <begin position="1"/>
        <end position="17"/>
    </location>
</feature>
<dbReference type="HOGENOM" id="CLU_192623_0_0_1"/>
<dbReference type="InParanoid" id="B7QJU5"/>
<dbReference type="EnsemblMetazoa" id="ISCW015015-RA">
    <property type="protein sequence ID" value="ISCW015015-PA"/>
    <property type="gene ID" value="ISCW015015"/>
</dbReference>
<dbReference type="Gene3D" id="4.10.410.10">
    <property type="entry name" value="Pancreatic trypsin inhibitor Kunitz domain"/>
    <property type="match status" value="1"/>
</dbReference>
<dbReference type="SUPFAM" id="SSF57362">
    <property type="entry name" value="BPTI-like"/>
    <property type="match status" value="1"/>
</dbReference>
<dbReference type="VEuPathDB" id="VectorBase:ISCW015015"/>
<dbReference type="AlphaFoldDB" id="B7QJU5"/>
<dbReference type="EMBL" id="ABJB010319281">
    <property type="status" value="NOT_ANNOTATED_CDS"/>
    <property type="molecule type" value="Genomic_DNA"/>
</dbReference>
<sequence>MGLFCIFSLFLMLLVVSQDVWEAPHPTPSCDGQAPLRTSYYFNNGTGKCEREIGCSNGTTDFSSEGDCKRACPYGIYASND</sequence>
<accession>B7QJU5</accession>